<feature type="transmembrane region" description="Helical" evidence="5">
    <location>
        <begin position="450"/>
        <end position="476"/>
    </location>
</feature>
<feature type="transmembrane region" description="Helical" evidence="5">
    <location>
        <begin position="154"/>
        <end position="176"/>
    </location>
</feature>
<feature type="transmembrane region" description="Helical" evidence="5">
    <location>
        <begin position="29"/>
        <end position="49"/>
    </location>
</feature>
<gene>
    <name evidence="7" type="ORF">STCU_09489</name>
</gene>
<keyword evidence="3 5" id="KW-1133">Transmembrane helix</keyword>
<keyword evidence="4 5" id="KW-0472">Membrane</keyword>
<evidence type="ECO:0000256" key="2">
    <source>
        <dbReference type="ARBA" id="ARBA00022692"/>
    </source>
</evidence>
<feature type="transmembrane region" description="Helical" evidence="5">
    <location>
        <begin position="70"/>
        <end position="96"/>
    </location>
</feature>
<dbReference type="InterPro" id="IPR013057">
    <property type="entry name" value="AA_transpt_TM"/>
</dbReference>
<proteinExistence type="predicted"/>
<comment type="caution">
    <text evidence="7">The sequence shown here is derived from an EMBL/GenBank/DDBJ whole genome shotgun (WGS) entry which is preliminary data.</text>
</comment>
<dbReference type="PANTHER" id="PTHR22950">
    <property type="entry name" value="AMINO ACID TRANSPORTER"/>
    <property type="match status" value="1"/>
</dbReference>
<evidence type="ECO:0000259" key="6">
    <source>
        <dbReference type="Pfam" id="PF01490"/>
    </source>
</evidence>
<evidence type="ECO:0000313" key="8">
    <source>
        <dbReference type="Proteomes" id="UP000015354"/>
    </source>
</evidence>
<dbReference type="PANTHER" id="PTHR22950:SF369">
    <property type="entry name" value="ACID TRANSPORTER 1, PUTATIVE-RELATED"/>
    <property type="match status" value="1"/>
</dbReference>
<dbReference type="Proteomes" id="UP000015354">
    <property type="component" value="Unassembled WGS sequence"/>
</dbReference>
<feature type="transmembrane region" description="Helical" evidence="5">
    <location>
        <begin position="207"/>
        <end position="229"/>
    </location>
</feature>
<evidence type="ECO:0000256" key="1">
    <source>
        <dbReference type="ARBA" id="ARBA00004141"/>
    </source>
</evidence>
<feature type="domain" description="Amino acid transporter transmembrane" evidence="6">
    <location>
        <begin position="1"/>
        <end position="475"/>
    </location>
</feature>
<keyword evidence="2 5" id="KW-0812">Transmembrane</keyword>
<name>S9UXT1_9TRYP</name>
<dbReference type="GO" id="GO:0005737">
    <property type="term" value="C:cytoplasm"/>
    <property type="evidence" value="ECO:0007669"/>
    <property type="project" value="TreeGrafter"/>
</dbReference>
<dbReference type="Pfam" id="PF01490">
    <property type="entry name" value="Aa_trans"/>
    <property type="match status" value="1"/>
</dbReference>
<dbReference type="EMBL" id="ATMH01009489">
    <property type="protein sequence ID" value="EPY19386.1"/>
    <property type="molecule type" value="Genomic_DNA"/>
</dbReference>
<feature type="transmembrane region" description="Helical" evidence="5">
    <location>
        <begin position="241"/>
        <end position="265"/>
    </location>
</feature>
<comment type="subcellular location">
    <subcellularLocation>
        <location evidence="1">Membrane</location>
        <topology evidence="1">Multi-pass membrane protein</topology>
    </subcellularLocation>
</comment>
<evidence type="ECO:0000256" key="3">
    <source>
        <dbReference type="ARBA" id="ARBA00022989"/>
    </source>
</evidence>
<keyword evidence="8" id="KW-1185">Reference proteome</keyword>
<feature type="transmembrane region" description="Helical" evidence="5">
    <location>
        <begin position="416"/>
        <end position="438"/>
    </location>
</feature>
<evidence type="ECO:0000256" key="4">
    <source>
        <dbReference type="ARBA" id="ARBA00023136"/>
    </source>
</evidence>
<sequence>MNIAGSTIGGGVLGLPAGANQTGLFLGYIYVVLMVVLNVMSMRMIAITAQKTGIRSYEAMVRFLFPQRNYAFSYFVAFIRWFTAMGSCIAYVISLGDSFKPIFSGAHDLNPENSGYAYFMSANGLKVMTVIVFFCVMVPMVLPRHVDSLRHVSLVAIGLMLYFCVIVVVHSCLNGFKTNKHNVELSGHPGQGEEDGKVFLFRTGNPVVASLGTFVFAFICQTNAVEVYWDMAKHVRNPNCYTVAAGLALGICATIYTFVFTFGYFDFGAKKLGSKSILLMYQPMKEPEVMLAYVGVLVKLCVSYAMQSMSARCAVYYTLGFTERYANKKGKSLTFGKNKDKGHEKASTEVASTHIHVGQELRRPGEGGDAAGDEPCLTLDQSFLDNIPLHWHLLVVAILAAIALLLGLFIPDVTVVFNLAGSLCGSFLEFIIPALFLIYSGGFSIKRTGFFTWLMAYLMLTVGITAVVFGTGATIYDVAGGK</sequence>
<reference evidence="7 8" key="1">
    <citation type="journal article" date="2013" name="PLoS ONE">
        <title>Predicting the Proteins of Angomonas deanei, Strigomonas culicis and Their Respective Endosymbionts Reveals New Aspects of the Trypanosomatidae Family.</title>
        <authorList>
            <person name="Motta M.C."/>
            <person name="Martins A.C."/>
            <person name="de Souza S.S."/>
            <person name="Catta-Preta C.M."/>
            <person name="Silva R."/>
            <person name="Klein C.C."/>
            <person name="de Almeida L.G."/>
            <person name="de Lima Cunha O."/>
            <person name="Ciapina L.P."/>
            <person name="Brocchi M."/>
            <person name="Colabardini A.C."/>
            <person name="de Araujo Lima B."/>
            <person name="Machado C.R."/>
            <person name="de Almeida Soares C.M."/>
            <person name="Probst C.M."/>
            <person name="de Menezes C.B."/>
            <person name="Thompson C.E."/>
            <person name="Bartholomeu D.C."/>
            <person name="Gradia D.F."/>
            <person name="Pavoni D.P."/>
            <person name="Grisard E.C."/>
            <person name="Fantinatti-Garboggini F."/>
            <person name="Marchini F.K."/>
            <person name="Rodrigues-Luiz G.F."/>
            <person name="Wagner G."/>
            <person name="Goldman G.H."/>
            <person name="Fietto J.L."/>
            <person name="Elias M.C."/>
            <person name="Goldman M.H."/>
            <person name="Sagot M.F."/>
            <person name="Pereira M."/>
            <person name="Stoco P.H."/>
            <person name="de Mendonca-Neto R.P."/>
            <person name="Teixeira S.M."/>
            <person name="Maciel T.E."/>
            <person name="de Oliveira Mendes T.A."/>
            <person name="Urmenyi T.P."/>
            <person name="de Souza W."/>
            <person name="Schenkman S."/>
            <person name="de Vasconcelos A.T."/>
        </authorList>
    </citation>
    <scope>NUCLEOTIDE SEQUENCE [LARGE SCALE GENOMIC DNA]</scope>
</reference>
<feature type="transmembrane region" description="Helical" evidence="5">
    <location>
        <begin position="391"/>
        <end position="410"/>
    </location>
</feature>
<protein>
    <submittedName>
        <fullName evidence="7">Amino acid permease</fullName>
    </submittedName>
</protein>
<accession>S9UXT1</accession>
<dbReference type="OrthoDB" id="263944at2759"/>
<evidence type="ECO:0000256" key="5">
    <source>
        <dbReference type="SAM" id="Phobius"/>
    </source>
</evidence>
<evidence type="ECO:0000313" key="7">
    <source>
        <dbReference type="EMBL" id="EPY19386.1"/>
    </source>
</evidence>
<feature type="transmembrane region" description="Helical" evidence="5">
    <location>
        <begin position="116"/>
        <end position="142"/>
    </location>
</feature>
<feature type="transmembrane region" description="Helical" evidence="5">
    <location>
        <begin position="289"/>
        <end position="306"/>
    </location>
</feature>
<dbReference type="AlphaFoldDB" id="S9UXT1"/>
<dbReference type="GO" id="GO:0015179">
    <property type="term" value="F:L-amino acid transmembrane transporter activity"/>
    <property type="evidence" value="ECO:0007669"/>
    <property type="project" value="TreeGrafter"/>
</dbReference>
<dbReference type="GO" id="GO:0016020">
    <property type="term" value="C:membrane"/>
    <property type="evidence" value="ECO:0007669"/>
    <property type="project" value="UniProtKB-SubCell"/>
</dbReference>
<organism evidence="7 8">
    <name type="scientific">Strigomonas culicis</name>
    <dbReference type="NCBI Taxonomy" id="28005"/>
    <lineage>
        <taxon>Eukaryota</taxon>
        <taxon>Discoba</taxon>
        <taxon>Euglenozoa</taxon>
        <taxon>Kinetoplastea</taxon>
        <taxon>Metakinetoplastina</taxon>
        <taxon>Trypanosomatida</taxon>
        <taxon>Trypanosomatidae</taxon>
        <taxon>Strigomonadinae</taxon>
        <taxon>Strigomonas</taxon>
    </lineage>
</organism>